<accession>A0A2H4VEC6</accession>
<evidence type="ECO:0000259" key="1">
    <source>
        <dbReference type="Pfam" id="PF00534"/>
    </source>
</evidence>
<protein>
    <submittedName>
        <fullName evidence="4">Glycosyl transferase</fullName>
    </submittedName>
    <submittedName>
        <fullName evidence="5">Glycosyltransferase family 4 protein</fullName>
    </submittedName>
</protein>
<dbReference type="GeneID" id="35124448"/>
<dbReference type="SUPFAM" id="SSF53756">
    <property type="entry name" value="UDP-Glycosyltransferase/glycogen phosphorylase"/>
    <property type="match status" value="1"/>
</dbReference>
<accession>A0A2H4VNK1</accession>
<dbReference type="InterPro" id="IPR028098">
    <property type="entry name" value="Glyco_trans_4-like_N"/>
</dbReference>
<dbReference type="Pfam" id="PF00534">
    <property type="entry name" value="Glycos_transf_1"/>
    <property type="match status" value="1"/>
</dbReference>
<dbReference type="GO" id="GO:0016757">
    <property type="term" value="F:glycosyltransferase activity"/>
    <property type="evidence" value="ECO:0007669"/>
    <property type="project" value="InterPro"/>
</dbReference>
<dbReference type="RefSeq" id="WP_100906426.1">
    <property type="nucleotide sequence ID" value="NZ_CP017766.1"/>
</dbReference>
<evidence type="ECO:0000313" key="3">
    <source>
        <dbReference type="EMBL" id="AUB56446.1"/>
    </source>
</evidence>
<dbReference type="EMBL" id="CP017768">
    <property type="protein sequence ID" value="AUB59683.1"/>
    <property type="molecule type" value="Genomic_DNA"/>
</dbReference>
<dbReference type="EMBL" id="CP017766">
    <property type="protein sequence ID" value="AUB56446.1"/>
    <property type="molecule type" value="Genomic_DNA"/>
</dbReference>
<dbReference type="Proteomes" id="UP000232631">
    <property type="component" value="Chromosome"/>
</dbReference>
<feature type="domain" description="Glycosyltransferase subfamily 4-like N-terminal" evidence="2">
    <location>
        <begin position="14"/>
        <end position="177"/>
    </location>
</feature>
<dbReference type="InterPro" id="IPR001296">
    <property type="entry name" value="Glyco_trans_1"/>
</dbReference>
<organism evidence="4 6">
    <name type="scientific">Methanobacterium subterraneum</name>
    <dbReference type="NCBI Taxonomy" id="59277"/>
    <lineage>
        <taxon>Archaea</taxon>
        <taxon>Methanobacteriati</taxon>
        <taxon>Methanobacteriota</taxon>
        <taxon>Methanomada group</taxon>
        <taxon>Methanobacteria</taxon>
        <taxon>Methanobacteriales</taxon>
        <taxon>Methanobacteriaceae</taxon>
        <taxon>Methanobacterium</taxon>
    </lineage>
</organism>
<dbReference type="CDD" id="cd03801">
    <property type="entry name" value="GT4_PimA-like"/>
    <property type="match status" value="1"/>
</dbReference>
<dbReference type="Proteomes" id="UP000232806">
    <property type="component" value="Chromosome"/>
</dbReference>
<evidence type="ECO:0000313" key="4">
    <source>
        <dbReference type="EMBL" id="AUB59683.1"/>
    </source>
</evidence>
<evidence type="ECO:0000313" key="7">
    <source>
        <dbReference type="Proteomes" id="UP000232806"/>
    </source>
</evidence>
<proteinExistence type="predicted"/>
<reference evidence="5 8" key="2">
    <citation type="submission" date="2020-04" db="EMBL/GenBank/DDBJ databases">
        <title>Draft genome of Methanobacterium subterraneum isolated from animal feces.</title>
        <authorList>
            <person name="Ouboter H.T."/>
            <person name="Berger S."/>
            <person name="Gungor E."/>
            <person name="Jetten M.S.M."/>
            <person name="Welte C.U."/>
        </authorList>
    </citation>
    <scope>NUCLEOTIDE SEQUENCE [LARGE SCALE GENOMIC DNA]</scope>
    <source>
        <strain evidence="5">HO_2020</strain>
    </source>
</reference>
<dbReference type="EMBL" id="JABBYL010000014">
    <property type="protein sequence ID" value="NMO09044.1"/>
    <property type="molecule type" value="Genomic_DNA"/>
</dbReference>
<dbReference type="OrthoDB" id="132546at2157"/>
<reference evidence="6 7" key="1">
    <citation type="submission" date="2016-10" db="EMBL/GenBank/DDBJ databases">
        <title>Comparative genomics between deep and shallow subseafloor isolates.</title>
        <authorList>
            <person name="Ishii S."/>
            <person name="Miller J.R."/>
            <person name="Sutton G."/>
            <person name="Suzuki S."/>
            <person name="Methe B."/>
            <person name="Inagaki F."/>
            <person name="Imachi H."/>
        </authorList>
    </citation>
    <scope>NUCLEOTIDE SEQUENCE [LARGE SCALE GENOMIC DNA]</scope>
    <source>
        <strain evidence="4 6">A8p</strain>
        <strain evidence="3 7">MO-MB1</strain>
    </source>
</reference>
<evidence type="ECO:0000313" key="8">
    <source>
        <dbReference type="Proteomes" id="UP000591058"/>
    </source>
</evidence>
<evidence type="ECO:0000259" key="2">
    <source>
        <dbReference type="Pfam" id="PF13439"/>
    </source>
</evidence>
<evidence type="ECO:0000313" key="5">
    <source>
        <dbReference type="EMBL" id="NMO09044.1"/>
    </source>
</evidence>
<dbReference type="AlphaFoldDB" id="A0A2H4VNK1"/>
<feature type="domain" description="Glycosyl transferase family 1" evidence="1">
    <location>
        <begin position="198"/>
        <end position="349"/>
    </location>
</feature>
<dbReference type="Proteomes" id="UP000591058">
    <property type="component" value="Unassembled WGS sequence"/>
</dbReference>
<dbReference type="KEGG" id="msub:BK009_02725"/>
<evidence type="ECO:0000313" key="6">
    <source>
        <dbReference type="Proteomes" id="UP000232631"/>
    </source>
</evidence>
<name>A0A2H4VNK1_9EURY</name>
<gene>
    <name evidence="3" type="ORF">BK007_10770</name>
    <name evidence="4" type="ORF">BK009_02725</name>
    <name evidence="5" type="ORF">HG719_04225</name>
</gene>
<dbReference type="PANTHER" id="PTHR12526">
    <property type="entry name" value="GLYCOSYLTRANSFERASE"/>
    <property type="match status" value="1"/>
</dbReference>
<sequence length="372" mass="41882">MKILQTPIRFYPFIGGVENYVYYLSQELVKKGHQIRVLCANEPQSIPEELVEGIGVKRINYIGKIANTNITPGLPCAISKENFDIIHTHIPTPWSADWSYMASKFKDKPLVVTYHNDIIGNGAAHHIAKLYNNTALKLLLNHAAKIIITQPDYLQSSPYLKKYEDKIEVIPNGVDVNKFKPMSSTKEANSLFFLSLLDEFHQYKGLDYLLKALEIVKGEVNDVKLVVGGKGKLLDYYKKMANNLGLENNVEFHGFIPHEKIVEYYNKCSVFVLPSISSKQEGFGIVALEALSCETPVISTDIVGVSDDLKEVKAGIIIPPRDVEKLAQSIIELLTNPELSEKMGVNGRKLVKEKYTWLKIAEKAENLYEKVL</sequence>
<keyword evidence="6" id="KW-1185">Reference proteome</keyword>
<dbReference type="Gene3D" id="3.40.50.2000">
    <property type="entry name" value="Glycogen Phosphorylase B"/>
    <property type="match status" value="2"/>
</dbReference>
<keyword evidence="4" id="KW-0808">Transferase</keyword>
<dbReference type="Pfam" id="PF13439">
    <property type="entry name" value="Glyco_transf_4"/>
    <property type="match status" value="1"/>
</dbReference>